<evidence type="ECO:0000256" key="17">
    <source>
        <dbReference type="ARBA" id="ARBA00023242"/>
    </source>
</evidence>
<sequence length="82" mass="8985">MAFRIPTPKVSTVDLTCCLEKPAKYDEIKKVVKHASEGPLKGILGYTEDQVVFRNFSSDTHSSTFDAGAGIALNDHFVKLIS</sequence>
<dbReference type="SUPFAM" id="SSF55347">
    <property type="entry name" value="Glyceraldehyde-3-phosphate dehydrogenase-like, C-terminal domain"/>
    <property type="match status" value="1"/>
</dbReference>
<feature type="domain" description="Glyceraldehyde 3-phosphate dehydrogenase catalytic" evidence="22">
    <location>
        <begin position="1"/>
        <end position="82"/>
    </location>
</feature>
<dbReference type="Gene3D" id="3.30.360.10">
    <property type="entry name" value="Dihydrodipicolinate Reductase, domain 2"/>
    <property type="match status" value="1"/>
</dbReference>
<comment type="subunit">
    <text evidence="19">Homotetramer. Interacts with TPPP; the interaction is direct. Interacts (when S-nitrosylated) with SIAH1; leading to nuclear translocation. Interacts with RILPL1/GOSPEL, leading to prevent the interaction between GAPDH and SIAH1 and prevent nuclear translocation. Interacts with CHP1; the interaction increases the binding of CHP1 with microtubules. Associates with microtubules. Interacts with EIF1AD, USP25, PRKCI and WARS1. Interacts with phosphorylated RPL13A; inhibited by oxidatively-modified low-densitity lipoprotein (LDL(ox)). Component of the GAIT complex. Interacts with FKBP6; leading to inhibit GAPDH catalytic activity. Interacts with TRAF2, promoting TRAF2 ubiquitination. Interacts with TRAF3, promoting TRAF3 ubiquitination.</text>
</comment>
<comment type="pathway">
    <text evidence="4">Carbohydrate degradation; glycolysis; pyruvate from D-glyceraldehyde 3-phosphate: step 1/5.</text>
</comment>
<keyword evidence="14" id="KW-0520">NAD</keyword>
<name>A0A6B0S1I2_9CETA</name>
<evidence type="ECO:0000313" key="23">
    <source>
        <dbReference type="EMBL" id="MXQ96338.1"/>
    </source>
</evidence>
<evidence type="ECO:0000256" key="10">
    <source>
        <dbReference type="ARBA" id="ARBA00022703"/>
    </source>
</evidence>
<keyword evidence="16" id="KW-0206">Cytoskeleton</keyword>
<evidence type="ECO:0000256" key="18">
    <source>
        <dbReference type="ARBA" id="ARBA00031890"/>
    </source>
</evidence>
<dbReference type="GO" id="GO:0005829">
    <property type="term" value="C:cytosol"/>
    <property type="evidence" value="ECO:0007669"/>
    <property type="project" value="UniProtKB-SubCell"/>
</dbReference>
<evidence type="ECO:0000256" key="4">
    <source>
        <dbReference type="ARBA" id="ARBA00004869"/>
    </source>
</evidence>
<dbReference type="PANTHER" id="PTHR10836">
    <property type="entry name" value="GLYCERALDEHYDE 3-PHOSPHATE DEHYDROGENASE"/>
    <property type="match status" value="1"/>
</dbReference>
<evidence type="ECO:0000256" key="8">
    <source>
        <dbReference type="ARBA" id="ARBA00022490"/>
    </source>
</evidence>
<evidence type="ECO:0000256" key="16">
    <source>
        <dbReference type="ARBA" id="ARBA00023212"/>
    </source>
</evidence>
<comment type="similarity">
    <text evidence="5">Belongs to the glyceraldehyde-3-phosphate dehydrogenase family.</text>
</comment>
<evidence type="ECO:0000256" key="11">
    <source>
        <dbReference type="ARBA" id="ARBA00022799"/>
    </source>
</evidence>
<keyword evidence="12" id="KW-0810">Translation regulation</keyword>
<evidence type="ECO:0000256" key="13">
    <source>
        <dbReference type="ARBA" id="ARBA00023002"/>
    </source>
</evidence>
<keyword evidence="8" id="KW-0963">Cytoplasm</keyword>
<evidence type="ECO:0000313" key="24">
    <source>
        <dbReference type="Proteomes" id="UP000322234"/>
    </source>
</evidence>
<keyword evidence="24" id="KW-1185">Reference proteome</keyword>
<dbReference type="GO" id="GO:0006915">
    <property type="term" value="P:apoptotic process"/>
    <property type="evidence" value="ECO:0007669"/>
    <property type="project" value="UniProtKB-KW"/>
</dbReference>
<keyword evidence="9" id="KW-0808">Transferase</keyword>
<evidence type="ECO:0000256" key="12">
    <source>
        <dbReference type="ARBA" id="ARBA00022845"/>
    </source>
</evidence>
<evidence type="ECO:0000256" key="6">
    <source>
        <dbReference type="ARBA" id="ARBA00013119"/>
    </source>
</evidence>
<dbReference type="InterPro" id="IPR020831">
    <property type="entry name" value="GlycerAld/Erythrose_P_DH"/>
</dbReference>
<dbReference type="GO" id="GO:0006096">
    <property type="term" value="P:glycolytic process"/>
    <property type="evidence" value="ECO:0007669"/>
    <property type="project" value="UniProtKB-KW"/>
</dbReference>
<organism evidence="23 24">
    <name type="scientific">Bos mutus</name>
    <name type="common">wild yak</name>
    <dbReference type="NCBI Taxonomy" id="72004"/>
    <lineage>
        <taxon>Eukaryota</taxon>
        <taxon>Metazoa</taxon>
        <taxon>Chordata</taxon>
        <taxon>Craniata</taxon>
        <taxon>Vertebrata</taxon>
        <taxon>Euteleostomi</taxon>
        <taxon>Mammalia</taxon>
        <taxon>Eutheria</taxon>
        <taxon>Laurasiatheria</taxon>
        <taxon>Artiodactyla</taxon>
        <taxon>Ruminantia</taxon>
        <taxon>Pecora</taxon>
        <taxon>Bovidae</taxon>
        <taxon>Bovinae</taxon>
        <taxon>Bos</taxon>
    </lineage>
</organism>
<evidence type="ECO:0000256" key="3">
    <source>
        <dbReference type="ARBA" id="ARBA00004514"/>
    </source>
</evidence>
<evidence type="ECO:0000256" key="14">
    <source>
        <dbReference type="ARBA" id="ARBA00023027"/>
    </source>
</evidence>
<reference evidence="23" key="1">
    <citation type="submission" date="2019-10" db="EMBL/GenBank/DDBJ databases">
        <title>The sequence and de novo assembly of the wild yak genome.</title>
        <authorList>
            <person name="Liu Y."/>
        </authorList>
    </citation>
    <scope>NUCLEOTIDE SEQUENCE [LARGE SCALE GENOMIC DNA]</scope>
    <source>
        <strain evidence="23">WY2019</strain>
    </source>
</reference>
<evidence type="ECO:0000256" key="19">
    <source>
        <dbReference type="ARBA" id="ARBA00046997"/>
    </source>
</evidence>
<dbReference type="Pfam" id="PF02800">
    <property type="entry name" value="Gp_dh_C"/>
    <property type="match status" value="1"/>
</dbReference>
<proteinExistence type="inferred from homology"/>
<evidence type="ECO:0000256" key="2">
    <source>
        <dbReference type="ARBA" id="ARBA00004245"/>
    </source>
</evidence>
<evidence type="ECO:0000256" key="5">
    <source>
        <dbReference type="ARBA" id="ARBA00007406"/>
    </source>
</evidence>
<protein>
    <recommendedName>
        <fullName evidence="7">Glyceraldehyde-3-phosphate dehydrogenase</fullName>
        <ecNumber evidence="6">1.2.1.12</ecNumber>
    </recommendedName>
    <alternativeName>
        <fullName evidence="18">Peptidyl-cysteine S-nitrosylase GAPDH</fullName>
    </alternativeName>
</protein>
<keyword evidence="13" id="KW-0560">Oxidoreductase</keyword>
<dbReference type="InterPro" id="IPR020829">
    <property type="entry name" value="GlycerAld_3-P_DH_cat"/>
</dbReference>
<keyword evidence="15" id="KW-0324">Glycolysis</keyword>
<comment type="subcellular location">
    <subcellularLocation>
        <location evidence="2">Cytoplasm</location>
        <location evidence="2">Cytoskeleton</location>
    </subcellularLocation>
    <subcellularLocation>
        <location evidence="3">Cytoplasm</location>
        <location evidence="3">Cytosol</location>
    </subcellularLocation>
    <subcellularLocation>
        <location evidence="1">Nucleus</location>
    </subcellularLocation>
</comment>
<evidence type="ECO:0000256" key="21">
    <source>
        <dbReference type="ARBA" id="ARBA00048005"/>
    </source>
</evidence>
<comment type="catalytic activity">
    <reaction evidence="21">
        <text>S-nitroso-L-cysteinyl-[GAPDH] + L-cysteinyl-[protein] = L-cysteinyl-[GAPDH] + S-nitroso-L-cysteinyl-[protein]</text>
        <dbReference type="Rhea" id="RHEA:66684"/>
        <dbReference type="Rhea" id="RHEA-COMP:10131"/>
        <dbReference type="Rhea" id="RHEA-COMP:17089"/>
        <dbReference type="Rhea" id="RHEA-COMP:17090"/>
        <dbReference type="Rhea" id="RHEA-COMP:17091"/>
        <dbReference type="ChEBI" id="CHEBI:29950"/>
        <dbReference type="ChEBI" id="CHEBI:149494"/>
    </reaction>
    <physiologicalReaction direction="left-to-right" evidence="21">
        <dbReference type="Rhea" id="RHEA:66685"/>
    </physiologicalReaction>
</comment>
<dbReference type="EC" id="1.2.1.12" evidence="6"/>
<dbReference type="GO" id="GO:0006417">
    <property type="term" value="P:regulation of translation"/>
    <property type="evidence" value="ECO:0007669"/>
    <property type="project" value="UniProtKB-KW"/>
</dbReference>
<evidence type="ECO:0000256" key="15">
    <source>
        <dbReference type="ARBA" id="ARBA00023152"/>
    </source>
</evidence>
<dbReference type="Proteomes" id="UP000322234">
    <property type="component" value="Unassembled WGS sequence"/>
</dbReference>
<accession>A0A6B0S1I2</accession>
<evidence type="ECO:0000256" key="7">
    <source>
        <dbReference type="ARBA" id="ARBA00021022"/>
    </source>
</evidence>
<keyword evidence="17" id="KW-0539">Nucleus</keyword>
<keyword evidence="11" id="KW-0702">S-nitrosylation</keyword>
<dbReference type="GO" id="GO:0016740">
    <property type="term" value="F:transferase activity"/>
    <property type="evidence" value="ECO:0007669"/>
    <property type="project" value="UniProtKB-KW"/>
</dbReference>
<keyword evidence="10" id="KW-0053">Apoptosis</keyword>
<evidence type="ECO:0000256" key="20">
    <source>
        <dbReference type="ARBA" id="ARBA00047698"/>
    </source>
</evidence>
<evidence type="ECO:0000259" key="22">
    <source>
        <dbReference type="Pfam" id="PF02800"/>
    </source>
</evidence>
<evidence type="ECO:0000256" key="1">
    <source>
        <dbReference type="ARBA" id="ARBA00004123"/>
    </source>
</evidence>
<dbReference type="AlphaFoldDB" id="A0A6B0S1I2"/>
<dbReference type="GO" id="GO:0004365">
    <property type="term" value="F:glyceraldehyde-3-phosphate dehydrogenase (NAD+) (phosphorylating) activity"/>
    <property type="evidence" value="ECO:0007669"/>
    <property type="project" value="UniProtKB-EC"/>
</dbReference>
<gene>
    <name evidence="23" type="ORF">E5288_WYG020599</name>
</gene>
<dbReference type="GO" id="GO:0005634">
    <property type="term" value="C:nucleus"/>
    <property type="evidence" value="ECO:0007669"/>
    <property type="project" value="UniProtKB-SubCell"/>
</dbReference>
<dbReference type="EMBL" id="VBQZ03000158">
    <property type="protein sequence ID" value="MXQ96338.1"/>
    <property type="molecule type" value="Genomic_DNA"/>
</dbReference>
<comment type="caution">
    <text evidence="23">The sequence shown here is derived from an EMBL/GenBank/DDBJ whole genome shotgun (WGS) entry which is preliminary data.</text>
</comment>
<dbReference type="PANTHER" id="PTHR10836:SF111">
    <property type="entry name" value="GLYCERALDEHYDE-3-PHOSPHATE DEHYDROGENASE"/>
    <property type="match status" value="1"/>
</dbReference>
<dbReference type="GO" id="GO:0005856">
    <property type="term" value="C:cytoskeleton"/>
    <property type="evidence" value="ECO:0007669"/>
    <property type="project" value="UniProtKB-SubCell"/>
</dbReference>
<comment type="catalytic activity">
    <reaction evidence="20">
        <text>D-glyceraldehyde 3-phosphate + phosphate + NAD(+) = (2R)-3-phospho-glyceroyl phosphate + NADH + H(+)</text>
        <dbReference type="Rhea" id="RHEA:10300"/>
        <dbReference type="ChEBI" id="CHEBI:15378"/>
        <dbReference type="ChEBI" id="CHEBI:43474"/>
        <dbReference type="ChEBI" id="CHEBI:57540"/>
        <dbReference type="ChEBI" id="CHEBI:57604"/>
        <dbReference type="ChEBI" id="CHEBI:57945"/>
        <dbReference type="ChEBI" id="CHEBI:59776"/>
        <dbReference type="EC" id="1.2.1.12"/>
    </reaction>
</comment>
<evidence type="ECO:0000256" key="9">
    <source>
        <dbReference type="ARBA" id="ARBA00022679"/>
    </source>
</evidence>